<dbReference type="PANTHER" id="PTHR11049:SF16">
    <property type="entry name" value="PROTEIN VDLD"/>
    <property type="match status" value="1"/>
</dbReference>
<dbReference type="Proteomes" id="UP000249547">
    <property type="component" value="Unassembled WGS sequence"/>
</dbReference>
<dbReference type="InterPro" id="IPR006683">
    <property type="entry name" value="Thioestr_dom"/>
</dbReference>
<dbReference type="GO" id="GO:0052816">
    <property type="term" value="F:long-chain fatty acyl-CoA hydrolase activity"/>
    <property type="evidence" value="ECO:0007669"/>
    <property type="project" value="TreeGrafter"/>
</dbReference>
<dbReference type="PANTHER" id="PTHR11049">
    <property type="entry name" value="ACYL COENZYME A THIOESTER HYDROLASE"/>
    <property type="match status" value="1"/>
</dbReference>
<keyword evidence="2 3" id="KW-0378">Hydrolase</keyword>
<protein>
    <submittedName>
        <fullName evidence="5">Acyl-CoA hydrolase</fullName>
    </submittedName>
</protein>
<sequence>MLVYTQMIAYWLSKKIDYIYSMENKTDNGINLRFLAEPGHVNFGGKVHGGSVMKWIDQAGYVCAVNWSGQYAVTVYVGGIRFYKPISIGELIDVEARVIYTGTTSMHVAIDVYAGNPKQQQRNKTTHCVIVFVAVDDQGKPVHVPKFSPVTEEEIAMEAYAKRLMDLRKGIDEEMSKYIDPA</sequence>
<accession>A0A327QRE9</accession>
<comment type="caution">
    <text evidence="5">The sequence shown here is derived from an EMBL/GenBank/DDBJ whole genome shotgun (WGS) entry which is preliminary data.</text>
</comment>
<dbReference type="InterPro" id="IPR033120">
    <property type="entry name" value="HOTDOG_ACOT"/>
</dbReference>
<reference evidence="5 6" key="1">
    <citation type="submission" date="2018-06" db="EMBL/GenBank/DDBJ databases">
        <title>Genomic Encyclopedia of Archaeal and Bacterial Type Strains, Phase II (KMG-II): from individual species to whole genera.</title>
        <authorList>
            <person name="Goeker M."/>
        </authorList>
    </citation>
    <scope>NUCLEOTIDE SEQUENCE [LARGE SCALE GENOMIC DNA]</scope>
    <source>
        <strain evidence="5 6">DSM 23857</strain>
    </source>
</reference>
<dbReference type="InterPro" id="IPR029069">
    <property type="entry name" value="HotDog_dom_sf"/>
</dbReference>
<dbReference type="SUPFAM" id="SSF54637">
    <property type="entry name" value="Thioesterase/thiol ester dehydrase-isomerase"/>
    <property type="match status" value="1"/>
</dbReference>
<evidence type="ECO:0000256" key="3">
    <source>
        <dbReference type="PROSITE-ProRule" id="PRU01106"/>
    </source>
</evidence>
<organism evidence="5 6">
    <name type="scientific">Chitinophaga skermanii</name>
    <dbReference type="NCBI Taxonomy" id="331697"/>
    <lineage>
        <taxon>Bacteria</taxon>
        <taxon>Pseudomonadati</taxon>
        <taxon>Bacteroidota</taxon>
        <taxon>Chitinophagia</taxon>
        <taxon>Chitinophagales</taxon>
        <taxon>Chitinophagaceae</taxon>
        <taxon>Chitinophaga</taxon>
    </lineage>
</organism>
<dbReference type="InterPro" id="IPR040170">
    <property type="entry name" value="Cytosol_ACT"/>
</dbReference>
<gene>
    <name evidence="5" type="ORF">LX64_01735</name>
</gene>
<evidence type="ECO:0000256" key="1">
    <source>
        <dbReference type="ARBA" id="ARBA00010458"/>
    </source>
</evidence>
<dbReference type="Gene3D" id="3.10.129.10">
    <property type="entry name" value="Hotdog Thioesterase"/>
    <property type="match status" value="1"/>
</dbReference>
<evidence type="ECO:0000313" key="5">
    <source>
        <dbReference type="EMBL" id="RAJ06608.1"/>
    </source>
</evidence>
<dbReference type="GO" id="GO:0006637">
    <property type="term" value="P:acyl-CoA metabolic process"/>
    <property type="evidence" value="ECO:0007669"/>
    <property type="project" value="TreeGrafter"/>
</dbReference>
<dbReference type="GO" id="GO:0005829">
    <property type="term" value="C:cytosol"/>
    <property type="evidence" value="ECO:0007669"/>
    <property type="project" value="TreeGrafter"/>
</dbReference>
<name>A0A327QRE9_9BACT</name>
<dbReference type="AlphaFoldDB" id="A0A327QRE9"/>
<proteinExistence type="inferred from homology"/>
<evidence type="ECO:0000256" key="2">
    <source>
        <dbReference type="ARBA" id="ARBA00022801"/>
    </source>
</evidence>
<evidence type="ECO:0000259" key="4">
    <source>
        <dbReference type="PROSITE" id="PS51770"/>
    </source>
</evidence>
<feature type="domain" description="HotDog ACOT-type" evidence="4">
    <location>
        <begin position="26"/>
        <end position="138"/>
    </location>
</feature>
<dbReference type="EMBL" id="QLLL01000003">
    <property type="protein sequence ID" value="RAJ06608.1"/>
    <property type="molecule type" value="Genomic_DNA"/>
</dbReference>
<dbReference type="PROSITE" id="PS51770">
    <property type="entry name" value="HOTDOG_ACOT"/>
    <property type="match status" value="1"/>
</dbReference>
<comment type="similarity">
    <text evidence="1">Belongs to the acyl coenzyme A hydrolase family.</text>
</comment>
<dbReference type="CDD" id="cd03442">
    <property type="entry name" value="BFIT_BACH"/>
    <property type="match status" value="1"/>
</dbReference>
<evidence type="ECO:0000313" key="6">
    <source>
        <dbReference type="Proteomes" id="UP000249547"/>
    </source>
</evidence>
<keyword evidence="6" id="KW-1185">Reference proteome</keyword>
<dbReference type="Pfam" id="PF03061">
    <property type="entry name" value="4HBT"/>
    <property type="match status" value="1"/>
</dbReference>